<accession>H9NA56</accession>
<dbReference type="PANTHER" id="PTHR31155:SF9">
    <property type="entry name" value="STEAROYL-[ACYL-CARRIER-PROTEIN] 9-DESATURASE 7, CHLOROPLASTIC"/>
    <property type="match status" value="1"/>
</dbReference>
<dbReference type="GO" id="GO:0009570">
    <property type="term" value="C:chloroplast stroma"/>
    <property type="evidence" value="ECO:0007669"/>
    <property type="project" value="UniProtKB-SubCell"/>
</dbReference>
<dbReference type="PIRSF" id="PIRSF000346">
    <property type="entry name" value="Dlt9_acylACP_des"/>
    <property type="match status" value="1"/>
</dbReference>
<evidence type="ECO:0000256" key="14">
    <source>
        <dbReference type="ARBA" id="ARBA00023160"/>
    </source>
</evidence>
<comment type="function">
    <text evidence="17">Introduction of a cis double bond between carbons of the acyl chain.</text>
</comment>
<dbReference type="Gene3D" id="1.10.620.20">
    <property type="entry name" value="Ribonucleotide Reductase, subunit A"/>
    <property type="match status" value="2"/>
</dbReference>
<dbReference type="InterPro" id="IPR005067">
    <property type="entry name" value="Fatty_acid_desaturase-2"/>
</dbReference>
<gene>
    <name evidence="18" type="primary">sad3</name>
</gene>
<proteinExistence type="inferred from homology"/>
<feature type="binding site" evidence="16">
    <location>
        <position position="136"/>
    </location>
    <ligand>
        <name>Fe cation</name>
        <dbReference type="ChEBI" id="CHEBI:24875"/>
        <label>2</label>
    </ligand>
</feature>
<organism evidence="18">
    <name type="scientific">Ophrys garganica</name>
    <dbReference type="NCBI Taxonomy" id="145943"/>
    <lineage>
        <taxon>Eukaryota</taxon>
        <taxon>Viridiplantae</taxon>
        <taxon>Streptophyta</taxon>
        <taxon>Embryophyta</taxon>
        <taxon>Tracheophyta</taxon>
        <taxon>Spermatophyta</taxon>
        <taxon>Magnoliopsida</taxon>
        <taxon>Liliopsida</taxon>
        <taxon>Asparagales</taxon>
        <taxon>Orchidaceae</taxon>
        <taxon>Orchidoideae</taxon>
        <taxon>Orchideae</taxon>
        <taxon>Orchidinae</taxon>
        <taxon>Ophrys</taxon>
    </lineage>
</organism>
<feature type="binding site" evidence="16">
    <location>
        <position position="169"/>
    </location>
    <ligand>
        <name>Fe cation</name>
        <dbReference type="ChEBI" id="CHEBI:24875"/>
        <label>1</label>
    </ligand>
</feature>
<dbReference type="InterPro" id="IPR009078">
    <property type="entry name" value="Ferritin-like_SF"/>
</dbReference>
<evidence type="ECO:0000256" key="8">
    <source>
        <dbReference type="ARBA" id="ARBA00022723"/>
    </source>
</evidence>
<dbReference type="GO" id="GO:0006633">
    <property type="term" value="P:fatty acid biosynthetic process"/>
    <property type="evidence" value="ECO:0007669"/>
    <property type="project" value="UniProtKB-KW"/>
</dbReference>
<dbReference type="AlphaFoldDB" id="H9NA56"/>
<sequence length="304" mass="34621">MALRSLFLPNAFPNASSFRGGSRRGAAPRAMPIVMKSNVEVGARNEIAKKPFTPPFEIHEQITHSLPPEKIEIFKSLEGWATDKILIHLRPVEKSWQPQVDMRQIEKTIQYLIGSGMDPRTENNPYLGFIYTSFQERATSISHGNTARHAKDYGDLSLAQVCGIIASDEKRHEKAYTKIIEKLFEIDPDATVLAFADMMKKKISMPAHLMYDGRDDNLFKHFSSVAQRLGVYTAKDYADILEFLVERWNVEELTGLSSEGRKAQDYVCTLVPRIRKVDERAQGMAKKGGQTMRFSWIHDREVML</sequence>
<evidence type="ECO:0000256" key="1">
    <source>
        <dbReference type="ARBA" id="ARBA00004470"/>
    </source>
</evidence>
<evidence type="ECO:0000256" key="17">
    <source>
        <dbReference type="RuleBase" id="RU000582"/>
    </source>
</evidence>
<dbReference type="CDD" id="cd01050">
    <property type="entry name" value="Acyl_ACP_Desat"/>
    <property type="match status" value="1"/>
</dbReference>
<dbReference type="EMBL" id="JN412968">
    <property type="protein sequence ID" value="AFF19444.1"/>
    <property type="molecule type" value="Genomic_DNA"/>
</dbReference>
<dbReference type="InterPro" id="IPR005803">
    <property type="entry name" value="FADS-2_CS"/>
</dbReference>
<evidence type="ECO:0000256" key="5">
    <source>
        <dbReference type="ARBA" id="ARBA00022516"/>
    </source>
</evidence>
<reference evidence="18" key="1">
    <citation type="journal article" date="2012" name="PLoS Genet.">
        <title>The genetic basis of pollinator adaptation in a sexually deceptive orchid.</title>
        <authorList>
            <person name="Xu S."/>
            <person name="Schluter P.M."/>
            <person name="Grossniklaus U."/>
            <person name="Schiestl F.P."/>
        </authorList>
    </citation>
    <scope>NUCLEOTIDE SEQUENCE</scope>
</reference>
<dbReference type="Pfam" id="PF03405">
    <property type="entry name" value="FA_desaturase_2"/>
    <property type="match status" value="1"/>
</dbReference>
<evidence type="ECO:0000256" key="3">
    <source>
        <dbReference type="ARBA" id="ARBA00008749"/>
    </source>
</evidence>
<feature type="binding site" evidence="16">
    <location>
        <position position="172"/>
    </location>
    <ligand>
        <name>Fe cation</name>
        <dbReference type="ChEBI" id="CHEBI:24875"/>
        <label>2</label>
    </ligand>
</feature>
<keyword evidence="8 16" id="KW-0479">Metal-binding</keyword>
<evidence type="ECO:0000256" key="10">
    <source>
        <dbReference type="ARBA" id="ARBA00022946"/>
    </source>
</evidence>
<dbReference type="GO" id="GO:0046872">
    <property type="term" value="F:metal ion binding"/>
    <property type="evidence" value="ECO:0007669"/>
    <property type="project" value="UniProtKB-KW"/>
</dbReference>
<feature type="binding site" evidence="16">
    <location>
        <position position="169"/>
    </location>
    <ligand>
        <name>Fe cation</name>
        <dbReference type="ChEBI" id="CHEBI:24875"/>
        <label>2</label>
    </ligand>
</feature>
<keyword evidence="5 17" id="KW-0444">Lipid biosynthesis</keyword>
<evidence type="ECO:0000256" key="9">
    <source>
        <dbReference type="ARBA" id="ARBA00022832"/>
    </source>
</evidence>
<keyword evidence="12 16" id="KW-0408">Iron</keyword>
<comment type="subcellular location">
    <subcellularLocation>
        <location evidence="1">Plastid</location>
        <location evidence="1">Chloroplast stroma</location>
    </subcellularLocation>
</comment>
<comment type="catalytic activity">
    <reaction evidence="15">
        <text>hexadecanoyl-[ACP] + 2 reduced [2Fe-2S]-[ferredoxin] + O2 + 2 H(+) = (4Z)-hexadecenoyl-[ACP] + 2 oxidized [2Fe-2S]-[ferredoxin] + 2 H2O</text>
        <dbReference type="Rhea" id="RHEA:38043"/>
        <dbReference type="Rhea" id="RHEA-COMP:9652"/>
        <dbReference type="Rhea" id="RHEA-COMP:10000"/>
        <dbReference type="Rhea" id="RHEA-COMP:10001"/>
        <dbReference type="Rhea" id="RHEA-COMP:11488"/>
        <dbReference type="ChEBI" id="CHEBI:15377"/>
        <dbReference type="ChEBI" id="CHEBI:15378"/>
        <dbReference type="ChEBI" id="CHEBI:15379"/>
        <dbReference type="ChEBI" id="CHEBI:33737"/>
        <dbReference type="ChEBI" id="CHEBI:33738"/>
        <dbReference type="ChEBI" id="CHEBI:78483"/>
        <dbReference type="ChEBI" id="CHEBI:85919"/>
        <dbReference type="EC" id="1.14.19.11"/>
    </reaction>
</comment>
<dbReference type="SUPFAM" id="SSF47240">
    <property type="entry name" value="Ferritin-like"/>
    <property type="match status" value="1"/>
</dbReference>
<evidence type="ECO:0000256" key="15">
    <source>
        <dbReference type="ARBA" id="ARBA00047803"/>
    </source>
</evidence>
<name>H9NA56_9ASPA</name>
<evidence type="ECO:0000256" key="13">
    <source>
        <dbReference type="ARBA" id="ARBA00023098"/>
    </source>
</evidence>
<keyword evidence="13" id="KW-0443">Lipid metabolism</keyword>
<dbReference type="UniPathway" id="UPA00199"/>
<dbReference type="PROSITE" id="PS00574">
    <property type="entry name" value="FATTY_ACID_DESATUR_2"/>
    <property type="match status" value="1"/>
</dbReference>
<evidence type="ECO:0000256" key="11">
    <source>
        <dbReference type="ARBA" id="ARBA00023002"/>
    </source>
</evidence>
<comment type="cofactor">
    <cofactor evidence="17">
        <name>Fe(2+)</name>
        <dbReference type="ChEBI" id="CHEBI:29033"/>
    </cofactor>
    <text evidence="17">Binds 2 Fe(2+) ions per subunit.</text>
</comment>
<dbReference type="PANTHER" id="PTHR31155">
    <property type="entry name" value="ACYL- ACYL-CARRIER-PROTEIN DESATURASE-RELATED"/>
    <property type="match status" value="1"/>
</dbReference>
<evidence type="ECO:0000256" key="12">
    <source>
        <dbReference type="ARBA" id="ARBA00023004"/>
    </source>
</evidence>
<keyword evidence="10" id="KW-0809">Transit peptide</keyword>
<comment type="similarity">
    <text evidence="3 17">Belongs to the fatty acid desaturase type 2 family.</text>
</comment>
<evidence type="ECO:0000256" key="6">
    <source>
        <dbReference type="ARBA" id="ARBA00022528"/>
    </source>
</evidence>
<keyword evidence="9" id="KW-0276">Fatty acid metabolism</keyword>
<keyword evidence="6 17" id="KW-0150">Chloroplast</keyword>
<keyword evidence="11 17" id="KW-0560">Oxidoreductase</keyword>
<protein>
    <recommendedName>
        <fullName evidence="17">Acyl-[acyl-carrier-protein] desaturase</fullName>
        <ecNumber evidence="17">1.14.19.-</ecNumber>
    </recommendedName>
</protein>
<evidence type="ECO:0000256" key="16">
    <source>
        <dbReference type="PIRSR" id="PIRSR000346-1"/>
    </source>
</evidence>
<evidence type="ECO:0000313" key="18">
    <source>
        <dbReference type="EMBL" id="AFF19444.1"/>
    </source>
</evidence>
<evidence type="ECO:0000256" key="4">
    <source>
        <dbReference type="ARBA" id="ARBA00011738"/>
    </source>
</evidence>
<comment type="subunit">
    <text evidence="4 17">Homodimer.</text>
</comment>
<comment type="pathway">
    <text evidence="2">Lipid metabolism; fatty acid metabolism.</text>
</comment>
<keyword evidence="7" id="KW-0934">Plastid</keyword>
<comment type="cofactor">
    <cofactor evidence="16">
        <name>Fe cation</name>
        <dbReference type="ChEBI" id="CHEBI:24875"/>
    </cofactor>
    <text evidence="16">Binds 2 iron ions per subunit.</text>
</comment>
<dbReference type="GO" id="GO:0045300">
    <property type="term" value="F:stearoyl-[ACP] desaturase activity"/>
    <property type="evidence" value="ECO:0007669"/>
    <property type="project" value="InterPro"/>
</dbReference>
<dbReference type="InterPro" id="IPR012348">
    <property type="entry name" value="RNR-like"/>
</dbReference>
<evidence type="ECO:0000256" key="2">
    <source>
        <dbReference type="ARBA" id="ARBA00004872"/>
    </source>
</evidence>
<dbReference type="EC" id="1.14.19.-" evidence="17"/>
<keyword evidence="14 17" id="KW-0275">Fatty acid biosynthesis</keyword>
<evidence type="ECO:0000256" key="7">
    <source>
        <dbReference type="ARBA" id="ARBA00022640"/>
    </source>
</evidence>